<evidence type="ECO:0000256" key="1">
    <source>
        <dbReference type="SAM" id="MobiDB-lite"/>
    </source>
</evidence>
<evidence type="ECO:0000313" key="2">
    <source>
        <dbReference type="EMBL" id="MBJ9687739.1"/>
    </source>
</evidence>
<protein>
    <submittedName>
        <fullName evidence="2">Uncharacterized protein</fullName>
    </submittedName>
</protein>
<sequence length="154" mass="16874">MIAGALHFDVRVMRASRDSAWRAIHRRNNSETTSTPLSRARSGARKHRFGAIKSSWYGVSRIFGASIRGDAANAECVRRGAGYTGGTAARRPRRGTTRYRAAYDARAAGMPVATLRGWPCAQHHRAHPARVGPHRTTSADDGADYVPSNSFLRK</sequence>
<dbReference type="RefSeq" id="WP_200091387.1">
    <property type="nucleotide sequence ID" value="NZ_JADVKH010000021.1"/>
</dbReference>
<comment type="caution">
    <text evidence="2">The sequence shown here is derived from an EMBL/GenBank/DDBJ whole genome shotgun (WGS) entry which is preliminary data.</text>
</comment>
<proteinExistence type="predicted"/>
<dbReference type="Proteomes" id="UP000808215">
    <property type="component" value="Unassembled WGS sequence"/>
</dbReference>
<evidence type="ECO:0000313" key="3">
    <source>
        <dbReference type="Proteomes" id="UP000808215"/>
    </source>
</evidence>
<accession>A0ABS1AUB6</accession>
<organism evidence="2 3">
    <name type="scientific">Burkholderia vietnamiensis</name>
    <dbReference type="NCBI Taxonomy" id="60552"/>
    <lineage>
        <taxon>Bacteria</taxon>
        <taxon>Pseudomonadati</taxon>
        <taxon>Pseudomonadota</taxon>
        <taxon>Betaproteobacteria</taxon>
        <taxon>Burkholderiales</taxon>
        <taxon>Burkholderiaceae</taxon>
        <taxon>Burkholderia</taxon>
        <taxon>Burkholderia cepacia complex</taxon>
    </lineage>
</organism>
<reference evidence="2 3" key="1">
    <citation type="submission" date="2020-11" db="EMBL/GenBank/DDBJ databases">
        <title>Enhanced detection system for hospital associated transmission using whole genome sequencing surveillance.</title>
        <authorList>
            <person name="Harrison L.H."/>
            <person name="Van Tyne D."/>
            <person name="Marsh J.W."/>
            <person name="Griffith M.P."/>
            <person name="Snyder D.J."/>
            <person name="Cooper V.S."/>
            <person name="Mustapha M."/>
        </authorList>
    </citation>
    <scope>NUCLEOTIDE SEQUENCE [LARGE SCALE GENOMIC DNA]</scope>
    <source>
        <strain evidence="2 3">BC00020</strain>
    </source>
</reference>
<keyword evidence="3" id="KW-1185">Reference proteome</keyword>
<gene>
    <name evidence="2" type="ORF">I5589_11665</name>
</gene>
<name>A0ABS1AUB6_BURVI</name>
<feature type="region of interest" description="Disordered" evidence="1">
    <location>
        <begin position="126"/>
        <end position="154"/>
    </location>
</feature>
<dbReference type="EMBL" id="JADVKH010000021">
    <property type="protein sequence ID" value="MBJ9687739.1"/>
    <property type="molecule type" value="Genomic_DNA"/>
</dbReference>